<organism evidence="2 3">
    <name type="scientific">Ditylenchus destructor</name>
    <dbReference type="NCBI Taxonomy" id="166010"/>
    <lineage>
        <taxon>Eukaryota</taxon>
        <taxon>Metazoa</taxon>
        <taxon>Ecdysozoa</taxon>
        <taxon>Nematoda</taxon>
        <taxon>Chromadorea</taxon>
        <taxon>Rhabditida</taxon>
        <taxon>Tylenchina</taxon>
        <taxon>Tylenchomorpha</taxon>
        <taxon>Sphaerularioidea</taxon>
        <taxon>Anguinidae</taxon>
        <taxon>Anguininae</taxon>
        <taxon>Ditylenchus</taxon>
    </lineage>
</organism>
<evidence type="ECO:0000256" key="1">
    <source>
        <dbReference type="SAM" id="MobiDB-lite"/>
    </source>
</evidence>
<comment type="caution">
    <text evidence="2">The sequence shown here is derived from an EMBL/GenBank/DDBJ whole genome shotgun (WGS) entry which is preliminary data.</text>
</comment>
<sequence length="214" mass="23497">MPFAVGFECYSCNTDNGDDDSKHCVDKREVCPDGVESCSTVVMQNRNDGKIHIRKFCTSPGTPIYQYLLFFPGSSLCQNIQMTADRARFQAQMHLCDATFNSTSDFPRCKIVTDRTLAAPPSHNDDPLIRAKRVRKETPRGASLAAPPAPPNSHQSSLLCVCSSELCNGGSIQDVLHRTIFSSVDVTQVEPPKDSKLIVNKTKKAKVSGGFKQL</sequence>
<name>A0AAD4MYS0_9BILA</name>
<dbReference type="EMBL" id="JAKKPZ010000041">
    <property type="protein sequence ID" value="KAI1707343.1"/>
    <property type="molecule type" value="Genomic_DNA"/>
</dbReference>
<reference evidence="2" key="1">
    <citation type="submission" date="2022-01" db="EMBL/GenBank/DDBJ databases">
        <title>Genome Sequence Resource for Two Populations of Ditylenchus destructor, the Migratory Endoparasitic Phytonematode.</title>
        <authorList>
            <person name="Zhang H."/>
            <person name="Lin R."/>
            <person name="Xie B."/>
        </authorList>
    </citation>
    <scope>NUCLEOTIDE SEQUENCE</scope>
    <source>
        <strain evidence="2">BazhouSP</strain>
    </source>
</reference>
<gene>
    <name evidence="2" type="ORF">DdX_12439</name>
</gene>
<evidence type="ECO:0000313" key="2">
    <source>
        <dbReference type="EMBL" id="KAI1707343.1"/>
    </source>
</evidence>
<dbReference type="AlphaFoldDB" id="A0AAD4MYS0"/>
<dbReference type="InterPro" id="IPR045860">
    <property type="entry name" value="Snake_toxin-like_sf"/>
</dbReference>
<proteinExistence type="predicted"/>
<evidence type="ECO:0000313" key="3">
    <source>
        <dbReference type="Proteomes" id="UP001201812"/>
    </source>
</evidence>
<accession>A0AAD4MYS0</accession>
<feature type="region of interest" description="Disordered" evidence="1">
    <location>
        <begin position="135"/>
        <end position="154"/>
    </location>
</feature>
<dbReference type="SUPFAM" id="SSF57302">
    <property type="entry name" value="Snake toxin-like"/>
    <property type="match status" value="1"/>
</dbReference>
<keyword evidence="3" id="KW-1185">Reference proteome</keyword>
<dbReference type="Proteomes" id="UP001201812">
    <property type="component" value="Unassembled WGS sequence"/>
</dbReference>
<protein>
    <submittedName>
        <fullName evidence="2">Uncharacterized protein</fullName>
    </submittedName>
</protein>